<comment type="caution">
    <text evidence="2">The sequence shown here is derived from an EMBL/GenBank/DDBJ whole genome shotgun (WGS) entry which is preliminary data.</text>
</comment>
<dbReference type="EMBL" id="JAHQIW010001485">
    <property type="protein sequence ID" value="KAJ1352615.1"/>
    <property type="molecule type" value="Genomic_DNA"/>
</dbReference>
<feature type="compositionally biased region" description="Basic and acidic residues" evidence="1">
    <location>
        <begin position="1"/>
        <end position="12"/>
    </location>
</feature>
<dbReference type="Proteomes" id="UP001196413">
    <property type="component" value="Unassembled WGS sequence"/>
</dbReference>
<evidence type="ECO:0000256" key="1">
    <source>
        <dbReference type="SAM" id="MobiDB-lite"/>
    </source>
</evidence>
<feature type="region of interest" description="Disordered" evidence="1">
    <location>
        <begin position="1"/>
        <end position="22"/>
    </location>
</feature>
<proteinExistence type="predicted"/>
<organism evidence="2 3">
    <name type="scientific">Parelaphostrongylus tenuis</name>
    <name type="common">Meningeal worm</name>
    <dbReference type="NCBI Taxonomy" id="148309"/>
    <lineage>
        <taxon>Eukaryota</taxon>
        <taxon>Metazoa</taxon>
        <taxon>Ecdysozoa</taxon>
        <taxon>Nematoda</taxon>
        <taxon>Chromadorea</taxon>
        <taxon>Rhabditida</taxon>
        <taxon>Rhabditina</taxon>
        <taxon>Rhabditomorpha</taxon>
        <taxon>Strongyloidea</taxon>
        <taxon>Metastrongylidae</taxon>
        <taxon>Parelaphostrongylus</taxon>
    </lineage>
</organism>
<dbReference type="AlphaFoldDB" id="A0AAD5QKZ9"/>
<name>A0AAD5QKZ9_PARTN</name>
<protein>
    <submittedName>
        <fullName evidence="2">Uncharacterized protein</fullName>
    </submittedName>
</protein>
<evidence type="ECO:0000313" key="2">
    <source>
        <dbReference type="EMBL" id="KAJ1352615.1"/>
    </source>
</evidence>
<evidence type="ECO:0000313" key="3">
    <source>
        <dbReference type="Proteomes" id="UP001196413"/>
    </source>
</evidence>
<accession>A0AAD5QKZ9</accession>
<keyword evidence="3" id="KW-1185">Reference proteome</keyword>
<sequence>MNRVTSPERDGNIVDFDQPGDHRDFTEFNEAEQKIGLPTYETRTQFLKNPWCKGEE</sequence>
<reference evidence="2" key="1">
    <citation type="submission" date="2021-06" db="EMBL/GenBank/DDBJ databases">
        <title>Parelaphostrongylus tenuis whole genome reference sequence.</title>
        <authorList>
            <person name="Garwood T.J."/>
            <person name="Larsen P.A."/>
            <person name="Fountain-Jones N.M."/>
            <person name="Garbe J.R."/>
            <person name="Macchietto M.G."/>
            <person name="Kania S.A."/>
            <person name="Gerhold R.W."/>
            <person name="Richards J.E."/>
            <person name="Wolf T.M."/>
        </authorList>
    </citation>
    <scope>NUCLEOTIDE SEQUENCE</scope>
    <source>
        <strain evidence="2">MNPRO001-30</strain>
        <tissue evidence="2">Meninges</tissue>
    </source>
</reference>
<gene>
    <name evidence="2" type="ORF">KIN20_009010</name>
</gene>